<dbReference type="AlphaFoldDB" id="A0A2H0B6R0"/>
<comment type="caution">
    <text evidence="4">The sequence shown here is derived from an EMBL/GenBank/DDBJ whole genome shotgun (WGS) entry which is preliminary data.</text>
</comment>
<dbReference type="GO" id="GO:0015937">
    <property type="term" value="P:coenzyme A biosynthetic process"/>
    <property type="evidence" value="ECO:0007669"/>
    <property type="project" value="InterPro"/>
</dbReference>
<dbReference type="EMBL" id="PCSR01000033">
    <property type="protein sequence ID" value="PIP53336.1"/>
    <property type="molecule type" value="Genomic_DNA"/>
</dbReference>
<dbReference type="PANTHER" id="PTHR40732:SF1">
    <property type="entry name" value="GTP-DEPENDENT DEPHOSPHO-COA KINASE"/>
    <property type="match status" value="1"/>
</dbReference>
<sequence length="321" mass="35747">MPKYQLAALGGTFDHFHQGHQTLLKHATNLADKVIIGVTADTFILEKEFPDLIQTYEQRCQAVQEYMSSLGREKDITLVKLDNIYGPTLIDPKIDCLVVSPLTEGGAQLINQKRVELNLKKLPVEICFLELSSDKQAISSTRIRKGEINHNGFVYYQLLKQEIKLNSKQISALKKPFGKVIKNISQLKQGLRSKSLIVTVGDTATRICLENNIPITFGVFDNLEQRLPISQTPIGLLISKPSIKVANPPGIITTSLTQGLIKGIHTNTYVEVNGEEDLAVIPLTLLLTLESVILYGQPNDGIVQVIVSEEKKEWIKKLINK</sequence>
<evidence type="ECO:0000313" key="5">
    <source>
        <dbReference type="Proteomes" id="UP000229459"/>
    </source>
</evidence>
<keyword evidence="2" id="KW-0342">GTP-binding</keyword>
<name>A0A2H0B6R0_9BACT</name>
<gene>
    <name evidence="4" type="ORF">COX08_01375</name>
</gene>
<evidence type="ECO:0000313" key="4">
    <source>
        <dbReference type="EMBL" id="PIP53336.1"/>
    </source>
</evidence>
<feature type="domain" description="Cytidyltransferase-like" evidence="3">
    <location>
        <begin position="9"/>
        <end position="145"/>
    </location>
</feature>
<reference evidence="4 5" key="1">
    <citation type="submission" date="2017-09" db="EMBL/GenBank/DDBJ databases">
        <title>Depth-based differentiation of microbial function through sediment-hosted aquifers and enrichment of novel symbionts in the deep terrestrial subsurface.</title>
        <authorList>
            <person name="Probst A.J."/>
            <person name="Ladd B."/>
            <person name="Jarett J.K."/>
            <person name="Geller-Mcgrath D.E."/>
            <person name="Sieber C.M."/>
            <person name="Emerson J.B."/>
            <person name="Anantharaman K."/>
            <person name="Thomas B.C."/>
            <person name="Malmstrom R."/>
            <person name="Stieglmeier M."/>
            <person name="Klingl A."/>
            <person name="Woyke T."/>
            <person name="Ryan C.M."/>
            <person name="Banfield J.F."/>
        </authorList>
    </citation>
    <scope>NUCLEOTIDE SEQUENCE [LARGE SCALE GENOMIC DNA]</scope>
    <source>
        <strain evidence="4">CG23_combo_of_CG06-09_8_20_14_all_34_8</strain>
    </source>
</reference>
<dbReference type="SUPFAM" id="SSF52374">
    <property type="entry name" value="Nucleotidylyl transferase"/>
    <property type="match status" value="1"/>
</dbReference>
<dbReference type="NCBIfam" id="NF001985">
    <property type="entry name" value="PRK00777.1"/>
    <property type="match status" value="1"/>
</dbReference>
<dbReference type="PANTHER" id="PTHR40732">
    <property type="entry name" value="UPF0218 PROTEIN TK1697"/>
    <property type="match status" value="1"/>
</dbReference>
<proteinExistence type="inferred from homology"/>
<dbReference type="Pfam" id="PF04019">
    <property type="entry name" value="DUF359"/>
    <property type="match status" value="1"/>
</dbReference>
<evidence type="ECO:0000256" key="2">
    <source>
        <dbReference type="ARBA" id="ARBA00023134"/>
    </source>
</evidence>
<dbReference type="InterPro" id="IPR007164">
    <property type="entry name" value="GTP-dep_dephospho-CoA_kin"/>
</dbReference>
<dbReference type="GO" id="GO:0005525">
    <property type="term" value="F:GTP binding"/>
    <property type="evidence" value="ECO:0007669"/>
    <property type="project" value="UniProtKB-KW"/>
</dbReference>
<dbReference type="GO" id="GO:0016301">
    <property type="term" value="F:kinase activity"/>
    <property type="evidence" value="ECO:0007669"/>
    <property type="project" value="InterPro"/>
</dbReference>
<dbReference type="Proteomes" id="UP000229459">
    <property type="component" value="Unassembled WGS sequence"/>
</dbReference>
<dbReference type="InterPro" id="IPR014729">
    <property type="entry name" value="Rossmann-like_a/b/a_fold"/>
</dbReference>
<keyword evidence="1" id="KW-0547">Nucleotide-binding</keyword>
<dbReference type="InterPro" id="IPR004821">
    <property type="entry name" value="Cyt_trans-like"/>
</dbReference>
<dbReference type="HAMAP" id="MF_00590">
    <property type="entry name" value="Dephospho_CoA_kinase_GTP_dep"/>
    <property type="match status" value="1"/>
</dbReference>
<organism evidence="4 5">
    <name type="scientific">Candidatus Beckwithbacteria bacterium CG23_combo_of_CG06-09_8_20_14_all_34_8</name>
    <dbReference type="NCBI Taxonomy" id="1974497"/>
    <lineage>
        <taxon>Bacteria</taxon>
        <taxon>Candidatus Beckwithiibacteriota</taxon>
    </lineage>
</organism>
<evidence type="ECO:0000256" key="1">
    <source>
        <dbReference type="ARBA" id="ARBA00022741"/>
    </source>
</evidence>
<dbReference type="Pfam" id="PF01467">
    <property type="entry name" value="CTP_transf_like"/>
    <property type="match status" value="1"/>
</dbReference>
<protein>
    <recommendedName>
        <fullName evidence="3">Cytidyltransferase-like domain-containing protein</fullName>
    </recommendedName>
</protein>
<accession>A0A2H0B6R0</accession>
<dbReference type="NCBIfam" id="TIGR00125">
    <property type="entry name" value="cyt_tran_rel"/>
    <property type="match status" value="1"/>
</dbReference>
<dbReference type="Gene3D" id="3.40.50.620">
    <property type="entry name" value="HUPs"/>
    <property type="match status" value="1"/>
</dbReference>
<evidence type="ECO:0000259" key="3">
    <source>
        <dbReference type="Pfam" id="PF01467"/>
    </source>
</evidence>